<dbReference type="GO" id="GO:0008270">
    <property type="term" value="F:zinc ion binding"/>
    <property type="evidence" value="ECO:0007669"/>
    <property type="project" value="UniProtKB-KW"/>
</dbReference>
<evidence type="ECO:0000256" key="4">
    <source>
        <dbReference type="PROSITE-ProRule" id="PRU00091"/>
    </source>
</evidence>
<dbReference type="InterPro" id="IPR013083">
    <property type="entry name" value="Znf_RING/FYVE/PHD"/>
</dbReference>
<feature type="compositionally biased region" description="Basic and acidic residues" evidence="5">
    <location>
        <begin position="247"/>
        <end position="258"/>
    </location>
</feature>
<feature type="region of interest" description="Disordered" evidence="5">
    <location>
        <begin position="50"/>
        <end position="125"/>
    </location>
</feature>
<feature type="non-terminal residue" evidence="7">
    <location>
        <position position="1"/>
    </location>
</feature>
<feature type="compositionally biased region" description="Acidic residues" evidence="5">
    <location>
        <begin position="154"/>
        <end position="173"/>
    </location>
</feature>
<protein>
    <submittedName>
        <fullName evidence="7">(Atlantic silverside) hypothetical protein</fullName>
    </submittedName>
</protein>
<dbReference type="SMART" id="SM00064">
    <property type="entry name" value="FYVE"/>
    <property type="match status" value="2"/>
</dbReference>
<evidence type="ECO:0000256" key="2">
    <source>
        <dbReference type="ARBA" id="ARBA00022771"/>
    </source>
</evidence>
<feature type="compositionally biased region" description="Pro residues" evidence="5">
    <location>
        <begin position="289"/>
        <end position="301"/>
    </location>
</feature>
<feature type="compositionally biased region" description="Acidic residues" evidence="5">
    <location>
        <begin position="601"/>
        <end position="619"/>
    </location>
</feature>
<feature type="compositionally biased region" description="Gly residues" evidence="5">
    <location>
        <begin position="369"/>
        <end position="381"/>
    </location>
</feature>
<dbReference type="GO" id="GO:0031901">
    <property type="term" value="C:early endosome membrane"/>
    <property type="evidence" value="ECO:0007669"/>
    <property type="project" value="TreeGrafter"/>
</dbReference>
<feature type="compositionally biased region" description="Pro residues" evidence="5">
    <location>
        <begin position="52"/>
        <end position="66"/>
    </location>
</feature>
<dbReference type="GO" id="GO:0016197">
    <property type="term" value="P:endosomal transport"/>
    <property type="evidence" value="ECO:0007669"/>
    <property type="project" value="TreeGrafter"/>
</dbReference>
<dbReference type="AlphaFoldDB" id="A0A8S4AIG6"/>
<accession>A0A8S4AIG6</accession>
<feature type="region of interest" description="Disordered" evidence="5">
    <location>
        <begin position="139"/>
        <end position="203"/>
    </location>
</feature>
<feature type="compositionally biased region" description="Low complexity" evidence="5">
    <location>
        <begin position="525"/>
        <end position="537"/>
    </location>
</feature>
<feature type="compositionally biased region" description="Acidic residues" evidence="5">
    <location>
        <begin position="224"/>
        <end position="246"/>
    </location>
</feature>
<proteinExistence type="predicted"/>
<evidence type="ECO:0000259" key="6">
    <source>
        <dbReference type="PROSITE" id="PS50178"/>
    </source>
</evidence>
<dbReference type="InterPro" id="IPR011011">
    <property type="entry name" value="Znf_FYVE_PHD"/>
</dbReference>
<dbReference type="FunFam" id="3.30.40.10:FF:000084">
    <property type="entry name" value="Zinc finger, FYVE domain-containing 9b"/>
    <property type="match status" value="1"/>
</dbReference>
<keyword evidence="3" id="KW-0862">Zinc</keyword>
<dbReference type="Gene3D" id="3.30.40.10">
    <property type="entry name" value="Zinc/RING finger domain, C3HC4 (zinc finger)"/>
    <property type="match status" value="2"/>
</dbReference>
<feature type="compositionally biased region" description="Basic and acidic residues" evidence="5">
    <location>
        <begin position="265"/>
        <end position="288"/>
    </location>
</feature>
<dbReference type="CDD" id="cd15729">
    <property type="entry name" value="FYVE_endofin"/>
    <property type="match status" value="1"/>
</dbReference>
<evidence type="ECO:0000256" key="1">
    <source>
        <dbReference type="ARBA" id="ARBA00022723"/>
    </source>
</evidence>
<feature type="compositionally biased region" description="Acidic residues" evidence="5">
    <location>
        <begin position="445"/>
        <end position="464"/>
    </location>
</feature>
<sequence>GIGGTKGPLSLPSMDSFFKAAVCDLDKLLDDFELNSEELECKPVFLKLSPQCLPPEAPPPGPPPGLPDLSSLRYGSAPSGQSRGGEEEVAEVGGQPLTGVDLLSSVGRGPPRSSAPPCPDRALKPVCDLVNDTSAAILVRTNGQDAVRTPEGAEQQEEEEEEQEEEEEEELLVDFDSPVELRGAGGDQDQDPDLGLDLDSGGYSASLSLLDIILPVAPDRSGGEPDEDEDAGVCMDAAEEEEDEEEQEKKEEENEKGAEPPAYEEVVRSRGAENGEERRRSPEGRRAEAPPPPAEAPPPDGPQRSPVDPPEFGFEFLPESDQAELLVTDEELDAFLRAHAEAERPGAASRCGGGGGAYECGGGGAYECGGGGAYECGGGGASAEDADGASPESDRAVGGAASPEDASEISSAPSRNPPEPQTASYGGARPKQPACQPARPPTAGGEEEEEEAEAKAVEEEEEEGEKAAEEAKAAAGEEEEKEAEGRGEAAEEEEVALASPPEDEESPPGFGDPGELSEPPPYPGEPAAAGVAVVAGPSWRRDGEEELGSRQPAWVPDAEAPNCMNCYQKFTFTKRRHHCRASAGEEEEEEKEAEGRGEAAEGGEEEEVALASPPEDEESPPGFGDPGELSEPPPYPGEPAAAGVAVVAGPSWRRDGEEELGSRQPAWVPDAEAPNCMNCYQKFTFTKRRHHCRACGKVYCTVCCNKKSRLKYMEREARVCVLCFDAIQKVQ</sequence>
<dbReference type="Proteomes" id="UP000677803">
    <property type="component" value="Unassembled WGS sequence"/>
</dbReference>
<feature type="region of interest" description="Disordered" evidence="5">
    <location>
        <begin position="369"/>
        <end position="562"/>
    </location>
</feature>
<feature type="domain" description="FYVE-type" evidence="6">
    <location>
        <begin position="670"/>
        <end position="728"/>
    </location>
</feature>
<dbReference type="InterPro" id="IPR000306">
    <property type="entry name" value="Znf_FYVE"/>
</dbReference>
<organism evidence="7 8">
    <name type="scientific">Menidia menidia</name>
    <name type="common">Atlantic silverside</name>
    <dbReference type="NCBI Taxonomy" id="238744"/>
    <lineage>
        <taxon>Eukaryota</taxon>
        <taxon>Metazoa</taxon>
        <taxon>Chordata</taxon>
        <taxon>Craniata</taxon>
        <taxon>Vertebrata</taxon>
        <taxon>Euteleostomi</taxon>
        <taxon>Actinopterygii</taxon>
        <taxon>Neopterygii</taxon>
        <taxon>Teleostei</taxon>
        <taxon>Neoteleostei</taxon>
        <taxon>Acanthomorphata</taxon>
        <taxon>Ovalentaria</taxon>
        <taxon>Atherinomorphae</taxon>
        <taxon>Atheriniformes</taxon>
        <taxon>Atherinopsidae</taxon>
        <taxon>Menidiinae</taxon>
        <taxon>Menidia</taxon>
    </lineage>
</organism>
<dbReference type="Pfam" id="PF01363">
    <property type="entry name" value="FYVE"/>
    <property type="match status" value="2"/>
</dbReference>
<gene>
    <name evidence="7" type="ORF">MMEN_LOCUS4579</name>
</gene>
<evidence type="ECO:0000256" key="5">
    <source>
        <dbReference type="SAM" id="MobiDB-lite"/>
    </source>
</evidence>
<dbReference type="InterPro" id="IPR017455">
    <property type="entry name" value="Znf_FYVE-rel"/>
</dbReference>
<dbReference type="PANTHER" id="PTHR46319:SF1">
    <property type="entry name" value="ZINC FINGER FYVE DOMAIN-CONTAINING PROTEIN 16"/>
    <property type="match status" value="1"/>
</dbReference>
<comment type="caution">
    <text evidence="7">The sequence shown here is derived from an EMBL/GenBank/DDBJ whole genome shotgun (WGS) entry which is preliminary data.</text>
</comment>
<evidence type="ECO:0000256" key="3">
    <source>
        <dbReference type="ARBA" id="ARBA00022833"/>
    </source>
</evidence>
<keyword evidence="8" id="KW-1185">Reference proteome</keyword>
<evidence type="ECO:0000313" key="8">
    <source>
        <dbReference type="Proteomes" id="UP000677803"/>
    </source>
</evidence>
<feature type="region of interest" description="Disordered" evidence="5">
    <location>
        <begin position="216"/>
        <end position="318"/>
    </location>
</feature>
<dbReference type="EMBL" id="CAJRST010003335">
    <property type="protein sequence ID" value="CAG5867804.1"/>
    <property type="molecule type" value="Genomic_DNA"/>
</dbReference>
<name>A0A8S4AIG6_9TELE</name>
<dbReference type="OrthoDB" id="5872154at2759"/>
<keyword evidence="2 4" id="KW-0863">Zinc-finger</keyword>
<dbReference type="PANTHER" id="PTHR46319">
    <property type="entry name" value="ZINC FINGER FYVE DOMAIN-CONTAINING PROTEIN"/>
    <property type="match status" value="1"/>
</dbReference>
<evidence type="ECO:0000313" key="7">
    <source>
        <dbReference type="EMBL" id="CAG5867804.1"/>
    </source>
</evidence>
<feature type="compositionally biased region" description="Acidic residues" evidence="5">
    <location>
        <begin position="490"/>
        <end position="506"/>
    </location>
</feature>
<feature type="region of interest" description="Disordered" evidence="5">
    <location>
        <begin position="581"/>
        <end position="641"/>
    </location>
</feature>
<dbReference type="PROSITE" id="PS50178">
    <property type="entry name" value="ZF_FYVE"/>
    <property type="match status" value="1"/>
</dbReference>
<dbReference type="SUPFAM" id="SSF57903">
    <property type="entry name" value="FYVE/PHD zinc finger"/>
    <property type="match status" value="2"/>
</dbReference>
<reference evidence="7" key="1">
    <citation type="submission" date="2021-05" db="EMBL/GenBank/DDBJ databases">
        <authorList>
            <person name="Tigano A."/>
        </authorList>
    </citation>
    <scope>NUCLEOTIDE SEQUENCE</scope>
</reference>
<keyword evidence="1" id="KW-0479">Metal-binding</keyword>